<accession>A0A392U5W4</accession>
<comment type="caution">
    <text evidence="1">The sequence shown here is derived from an EMBL/GenBank/DDBJ whole genome shotgun (WGS) entry which is preliminary data.</text>
</comment>
<keyword evidence="2" id="KW-1185">Reference proteome</keyword>
<dbReference type="EMBL" id="LXQA010745449">
    <property type="protein sequence ID" value="MCI68913.1"/>
    <property type="molecule type" value="Genomic_DNA"/>
</dbReference>
<organism evidence="1 2">
    <name type="scientific">Trifolium medium</name>
    <dbReference type="NCBI Taxonomy" id="97028"/>
    <lineage>
        <taxon>Eukaryota</taxon>
        <taxon>Viridiplantae</taxon>
        <taxon>Streptophyta</taxon>
        <taxon>Embryophyta</taxon>
        <taxon>Tracheophyta</taxon>
        <taxon>Spermatophyta</taxon>
        <taxon>Magnoliopsida</taxon>
        <taxon>eudicotyledons</taxon>
        <taxon>Gunneridae</taxon>
        <taxon>Pentapetalae</taxon>
        <taxon>rosids</taxon>
        <taxon>fabids</taxon>
        <taxon>Fabales</taxon>
        <taxon>Fabaceae</taxon>
        <taxon>Papilionoideae</taxon>
        <taxon>50 kb inversion clade</taxon>
        <taxon>NPAAA clade</taxon>
        <taxon>Hologalegina</taxon>
        <taxon>IRL clade</taxon>
        <taxon>Trifolieae</taxon>
        <taxon>Trifolium</taxon>
    </lineage>
</organism>
<evidence type="ECO:0000313" key="2">
    <source>
        <dbReference type="Proteomes" id="UP000265520"/>
    </source>
</evidence>
<dbReference type="AlphaFoldDB" id="A0A392U5W4"/>
<proteinExistence type="predicted"/>
<evidence type="ECO:0000313" key="1">
    <source>
        <dbReference type="EMBL" id="MCI68913.1"/>
    </source>
</evidence>
<protein>
    <submittedName>
        <fullName evidence="1">Uncharacterized protein</fullName>
    </submittedName>
</protein>
<dbReference type="Proteomes" id="UP000265520">
    <property type="component" value="Unassembled WGS sequence"/>
</dbReference>
<reference evidence="1 2" key="1">
    <citation type="journal article" date="2018" name="Front. Plant Sci.">
        <title>Red Clover (Trifolium pratense) and Zigzag Clover (T. medium) - A Picture of Genomic Similarities and Differences.</title>
        <authorList>
            <person name="Dluhosova J."/>
            <person name="Istvanek J."/>
            <person name="Nedelnik J."/>
            <person name="Repkova J."/>
        </authorList>
    </citation>
    <scope>NUCLEOTIDE SEQUENCE [LARGE SCALE GENOMIC DNA]</scope>
    <source>
        <strain evidence="2">cv. 10/8</strain>
        <tissue evidence="1">Leaf</tissue>
    </source>
</reference>
<feature type="non-terminal residue" evidence="1">
    <location>
        <position position="62"/>
    </location>
</feature>
<sequence>MSEESAARREIMADYNRKTDREEVTQGFLPANPISMNIKKNVMDELKEGPFRGDNTQDPLEH</sequence>
<name>A0A392U5W4_9FABA</name>